<organism evidence="3 4">
    <name type="scientific">Halorussus caseinilyticus</name>
    <dbReference type="NCBI Taxonomy" id="3034025"/>
    <lineage>
        <taxon>Archaea</taxon>
        <taxon>Methanobacteriati</taxon>
        <taxon>Methanobacteriota</taxon>
        <taxon>Stenosarchaea group</taxon>
        <taxon>Halobacteria</taxon>
        <taxon>Halobacteriales</taxon>
        <taxon>Haladaptataceae</taxon>
        <taxon>Halorussus</taxon>
    </lineage>
</organism>
<proteinExistence type="predicted"/>
<dbReference type="InterPro" id="IPR058278">
    <property type="entry name" value="DUF7972"/>
</dbReference>
<feature type="transmembrane region" description="Helical" evidence="2">
    <location>
        <begin position="271"/>
        <end position="290"/>
    </location>
</feature>
<gene>
    <name evidence="3" type="ORF">ACFQJ6_04980</name>
</gene>
<dbReference type="Proteomes" id="UP001596407">
    <property type="component" value="Unassembled WGS sequence"/>
</dbReference>
<evidence type="ECO:0000256" key="1">
    <source>
        <dbReference type="SAM" id="MobiDB-lite"/>
    </source>
</evidence>
<comment type="caution">
    <text evidence="3">The sequence shown here is derived from an EMBL/GenBank/DDBJ whole genome shotgun (WGS) entry which is preliminary data.</text>
</comment>
<keyword evidence="4" id="KW-1185">Reference proteome</keyword>
<keyword evidence="2" id="KW-0812">Transmembrane</keyword>
<keyword evidence="2" id="KW-0472">Membrane</keyword>
<dbReference type="Pfam" id="PF25927">
    <property type="entry name" value="DUF7972"/>
    <property type="match status" value="1"/>
</dbReference>
<reference evidence="3 4" key="1">
    <citation type="journal article" date="2019" name="Int. J. Syst. Evol. Microbiol.">
        <title>The Global Catalogue of Microorganisms (GCM) 10K type strain sequencing project: providing services to taxonomists for standard genome sequencing and annotation.</title>
        <authorList>
            <consortium name="The Broad Institute Genomics Platform"/>
            <consortium name="The Broad Institute Genome Sequencing Center for Infectious Disease"/>
            <person name="Wu L."/>
            <person name="Ma J."/>
        </authorList>
    </citation>
    <scope>NUCLEOTIDE SEQUENCE [LARGE SCALE GENOMIC DNA]</scope>
    <source>
        <strain evidence="3 4">DT72</strain>
    </source>
</reference>
<dbReference type="GeneID" id="79303902"/>
<feature type="transmembrane region" description="Helical" evidence="2">
    <location>
        <begin position="83"/>
        <end position="105"/>
    </location>
</feature>
<name>A0ABD5WL07_9EURY</name>
<feature type="compositionally biased region" description="Basic and acidic residues" evidence="1">
    <location>
        <begin position="1"/>
        <end position="12"/>
    </location>
</feature>
<dbReference type="AlphaFoldDB" id="A0ABD5WL07"/>
<feature type="transmembrane region" description="Helical" evidence="2">
    <location>
        <begin position="44"/>
        <end position="63"/>
    </location>
</feature>
<feature type="region of interest" description="Disordered" evidence="1">
    <location>
        <begin position="1"/>
        <end position="26"/>
    </location>
</feature>
<evidence type="ECO:0000313" key="4">
    <source>
        <dbReference type="Proteomes" id="UP001596407"/>
    </source>
</evidence>
<protein>
    <submittedName>
        <fullName evidence="3">Uncharacterized protein</fullName>
    </submittedName>
</protein>
<evidence type="ECO:0000313" key="3">
    <source>
        <dbReference type="EMBL" id="MFC7079590.1"/>
    </source>
</evidence>
<keyword evidence="2" id="KW-1133">Transmembrane helix</keyword>
<accession>A0ABD5WL07</accession>
<dbReference type="EMBL" id="JBHSZH010000005">
    <property type="protein sequence ID" value="MFC7079590.1"/>
    <property type="molecule type" value="Genomic_DNA"/>
</dbReference>
<evidence type="ECO:0000256" key="2">
    <source>
        <dbReference type="SAM" id="Phobius"/>
    </source>
</evidence>
<feature type="transmembrane region" description="Helical" evidence="2">
    <location>
        <begin position="306"/>
        <end position="328"/>
    </location>
</feature>
<sequence>MSESAGDGRESSDSDDGSQPNDTMRERAGESRVKLWLLLEANRWVVAAALLAGVFVAMVALGVLDPSPLQQSVAASDPNETLFQAYVTAIVTGVTLVVTLNQLVLSQELGPVGDQRSRMEDAMQFREDVEDVLDAPVSPPEPSSFLRELIDETCSRANALQDDVEQDRDEELKDQIDDYVSGLRDNANAVSDRLDDAEFGSYDMLSAVLDFNYSWKIFLARRIRNRHRDALTDDAQDSFDDLEEVLKFFGPAREHFKTLYFQWELVDLSRAMLYSAVPALVVASSMIVYYDARALPGATFGVSNDVLVTALAVTISTVPFMLLLSFMLRIATVAKRTLSIGAFVLRNVDRSDDLDIE</sequence>
<dbReference type="RefSeq" id="WP_276279338.1">
    <property type="nucleotide sequence ID" value="NZ_CP119809.1"/>
</dbReference>